<feature type="compositionally biased region" description="Basic and acidic residues" evidence="2">
    <location>
        <begin position="1088"/>
        <end position="1102"/>
    </location>
</feature>
<feature type="compositionally biased region" description="Polar residues" evidence="2">
    <location>
        <begin position="222"/>
        <end position="233"/>
    </location>
</feature>
<proteinExistence type="predicted"/>
<dbReference type="PANTHER" id="PTHR34491:SF74">
    <property type="entry name" value="DUF4456 DOMAIN-CONTAINING PROTEIN"/>
    <property type="match status" value="1"/>
</dbReference>
<gene>
    <name evidence="5" type="ORF">FNF28_05887</name>
</gene>
<feature type="compositionally biased region" description="Basic and acidic residues" evidence="2">
    <location>
        <begin position="1228"/>
        <end position="1252"/>
    </location>
</feature>
<feature type="region of interest" description="Disordered" evidence="2">
    <location>
        <begin position="1291"/>
        <end position="1321"/>
    </location>
</feature>
<feature type="region of interest" description="Disordered" evidence="2">
    <location>
        <begin position="211"/>
        <end position="267"/>
    </location>
</feature>
<dbReference type="Pfam" id="PF20254">
    <property type="entry name" value="DMFA2_C"/>
    <property type="match status" value="1"/>
</dbReference>
<feature type="domain" description="N,N-dimethylformamidase beta subunit-like C-terminal" evidence="4">
    <location>
        <begin position="132"/>
        <end position="680"/>
    </location>
</feature>
<evidence type="ECO:0000256" key="1">
    <source>
        <dbReference type="SAM" id="Coils"/>
    </source>
</evidence>
<feature type="compositionally biased region" description="Acidic residues" evidence="2">
    <location>
        <begin position="1295"/>
        <end position="1304"/>
    </location>
</feature>
<keyword evidence="3" id="KW-0732">Signal</keyword>
<feature type="signal peptide" evidence="3">
    <location>
        <begin position="1"/>
        <end position="22"/>
    </location>
</feature>
<feature type="coiled-coil region" evidence="1">
    <location>
        <begin position="1151"/>
        <end position="1224"/>
    </location>
</feature>
<evidence type="ECO:0000256" key="3">
    <source>
        <dbReference type="SAM" id="SignalP"/>
    </source>
</evidence>
<accession>A0A5A8D286</accession>
<evidence type="ECO:0000259" key="4">
    <source>
        <dbReference type="Pfam" id="PF20254"/>
    </source>
</evidence>
<dbReference type="EMBL" id="VLTL01000130">
    <property type="protein sequence ID" value="KAA0159416.1"/>
    <property type="molecule type" value="Genomic_DNA"/>
</dbReference>
<sequence>MRLSLGACAALAAAVCVSPALAAAAVRDDRLEARAATQWAEACKAHGRSPEVPAVVRENCRAVLDEDAGGARPPRFWDVNGGGDASVQGFSDRPSYVAGQSVRIRVRVRPELLADALYGPANGTLDGYSLRADVWRFGHYGGMGARRIATVKAGAAALDAAASQPACLRDEATLLVDCGVWEETLRWRVPDGAVSGLFAARLVLTPPGWEQSAGIPAARRPVSSSWRVDNAQSPPSPQFANADHDYKAPPPCGVVGSPGGPHANSSCRASRLRNALSARRLDAAAGDASAVSREALVEPAASLVFFVVRPAPGERRALVAQVSDVTWRAYNYYEGPNVYGMAPDARHRFNLTGRWADPAVRAHKVSLNAPLVVRDLRGVNAPLGVDLPAIAWLEASGFDVGYVSGVDTHCRGGRLLPSDPHSLGAQAIVSLGHDEYWSGRQRLAVEAARDEGVSLAFWSGNEAYWRLRWEPGLLGSAPWEELEEARPGAGGDPAARVGELPLEAQTRCNPRTLVVYKESQADGKLDPRGDEWTGTFRDASAHNPVAPGRGQSEAALTGLMWGVNAYRADSMEVPHPLAQLRQWRGTEAAQALQGPWQRAVLMRGLLGHEWDVDADTAARPAGLVSMSLTSLHNVLHAVDNGATFDTASADHRMVAFRSRGGCGRALVWATGTVQWSFGLSALHDRPTAAPTFAESDVNARVGVDQQGPDSSVQQLTVGMLADMGLQPAAAGAFLPPGIATRRPSTDEAAPRSEVLAAELVAAGGADGVAEVETLPPADGAEPQPVHGLRARVRAAVALARSGRLSFTVLPHAAVVVKAADAGGGRVAGVEASVDGGVRWHPARPAWEVRRQGVCGGEQAGNGRLWPRAPLPPSVCSVLTQCEAEDTAGDGCWVAHVLLSELDDEELDRVTVSEARARAVDDSYNLEGARCGVEDVLAQFRGRVAAIEEHCRECLAAAGRREAALRRRVIALTTLTEQYRAELGRLEEVHDAERRSWEARLRAAAHAQATAESRAAASDQRYEDCAAASEAMQTRFEAAAAEQAAKIDALEADVAELTAKLLAAREESERARAAEAQALGESATLREQLAEATRRGDAAEERAQAAADQAAAAQAAQARAEAEADDCRTALGRARDDAERACAAERRAKTAQAKAESERAAAEDRGEKLRAAATEAEVAMVEAQEESAATRAANEEAEAALAALRSKLRDVAAEAAATNDELREAVALRAESDAREEHERSAHQSASEARDEMSASLQRALAQLEEARRREAALQDEGERLRAALADAVGQAAVFEDAEEEEEKDGDSAARQSDDEEGAADA</sequence>
<dbReference type="PANTHER" id="PTHR34491">
    <property type="entry name" value="A-TYPE INCLUSION PROTEIN, PUTATIVE-RELATED"/>
    <property type="match status" value="1"/>
</dbReference>
<evidence type="ECO:0000313" key="5">
    <source>
        <dbReference type="EMBL" id="KAA0159416.1"/>
    </source>
</evidence>
<comment type="caution">
    <text evidence="5">The sequence shown here is derived from an EMBL/GenBank/DDBJ whole genome shotgun (WGS) entry which is preliminary data.</text>
</comment>
<feature type="compositionally biased region" description="Low complexity" evidence="2">
    <location>
        <begin position="1103"/>
        <end position="1116"/>
    </location>
</feature>
<organism evidence="5 6">
    <name type="scientific">Cafeteria roenbergensis</name>
    <name type="common">Marine flagellate</name>
    <dbReference type="NCBI Taxonomy" id="33653"/>
    <lineage>
        <taxon>Eukaryota</taxon>
        <taxon>Sar</taxon>
        <taxon>Stramenopiles</taxon>
        <taxon>Bigyra</taxon>
        <taxon>Opalozoa</taxon>
        <taxon>Bicosoecida</taxon>
        <taxon>Cafeteriaceae</taxon>
        <taxon>Cafeteria</taxon>
    </lineage>
</organism>
<dbReference type="InterPro" id="IPR046540">
    <property type="entry name" value="DMFA2_C"/>
</dbReference>
<keyword evidence="1" id="KW-0175">Coiled coil</keyword>
<reference evidence="5 6" key="1">
    <citation type="submission" date="2019-07" db="EMBL/GenBank/DDBJ databases">
        <title>Genomes of Cafeteria roenbergensis.</title>
        <authorList>
            <person name="Fischer M.G."/>
            <person name="Hackl T."/>
            <person name="Roman M."/>
        </authorList>
    </citation>
    <scope>NUCLEOTIDE SEQUENCE [LARGE SCALE GENOMIC DNA]</scope>
    <source>
        <strain evidence="5 6">RCC970-E3</strain>
    </source>
</reference>
<evidence type="ECO:0000256" key="2">
    <source>
        <dbReference type="SAM" id="MobiDB-lite"/>
    </source>
</evidence>
<feature type="region of interest" description="Disordered" evidence="2">
    <location>
        <begin position="1228"/>
        <end position="1256"/>
    </location>
</feature>
<evidence type="ECO:0000313" key="6">
    <source>
        <dbReference type="Proteomes" id="UP000324907"/>
    </source>
</evidence>
<feature type="region of interest" description="Disordered" evidence="2">
    <location>
        <begin position="1088"/>
        <end position="1116"/>
    </location>
</feature>
<protein>
    <recommendedName>
        <fullName evidence="4">N,N-dimethylformamidase beta subunit-like C-terminal domain-containing protein</fullName>
    </recommendedName>
</protein>
<dbReference type="Proteomes" id="UP000324907">
    <property type="component" value="Unassembled WGS sequence"/>
</dbReference>
<feature type="chain" id="PRO_5022917474" description="N,N-dimethylformamidase beta subunit-like C-terminal domain-containing protein" evidence="3">
    <location>
        <begin position="23"/>
        <end position="1321"/>
    </location>
</feature>
<name>A0A5A8D286_CAFRO</name>